<proteinExistence type="predicted"/>
<gene>
    <name evidence="1" type="ORF">KC19_10G081800</name>
</gene>
<protein>
    <submittedName>
        <fullName evidence="1">Uncharacterized protein</fullName>
    </submittedName>
</protein>
<name>A0A8T0GJF0_CERPU</name>
<organism evidence="1 2">
    <name type="scientific">Ceratodon purpureus</name>
    <name type="common">Fire moss</name>
    <name type="synonym">Dicranum purpureum</name>
    <dbReference type="NCBI Taxonomy" id="3225"/>
    <lineage>
        <taxon>Eukaryota</taxon>
        <taxon>Viridiplantae</taxon>
        <taxon>Streptophyta</taxon>
        <taxon>Embryophyta</taxon>
        <taxon>Bryophyta</taxon>
        <taxon>Bryophytina</taxon>
        <taxon>Bryopsida</taxon>
        <taxon>Dicranidae</taxon>
        <taxon>Pseudoditrichales</taxon>
        <taxon>Ditrichaceae</taxon>
        <taxon>Ceratodon</taxon>
    </lineage>
</organism>
<keyword evidence="2" id="KW-1185">Reference proteome</keyword>
<dbReference type="AlphaFoldDB" id="A0A8T0GJF0"/>
<dbReference type="Proteomes" id="UP000822688">
    <property type="component" value="Chromosome 10"/>
</dbReference>
<reference evidence="1" key="1">
    <citation type="submission" date="2020-06" db="EMBL/GenBank/DDBJ databases">
        <title>WGS assembly of Ceratodon purpureus strain R40.</title>
        <authorList>
            <person name="Carey S.B."/>
            <person name="Jenkins J."/>
            <person name="Shu S."/>
            <person name="Lovell J.T."/>
            <person name="Sreedasyam A."/>
            <person name="Maumus F."/>
            <person name="Tiley G.P."/>
            <person name="Fernandez-Pozo N."/>
            <person name="Barry K."/>
            <person name="Chen C."/>
            <person name="Wang M."/>
            <person name="Lipzen A."/>
            <person name="Daum C."/>
            <person name="Saski C.A."/>
            <person name="Payton A.C."/>
            <person name="Mcbreen J.C."/>
            <person name="Conrad R.E."/>
            <person name="Kollar L.M."/>
            <person name="Olsson S."/>
            <person name="Huttunen S."/>
            <person name="Landis J.B."/>
            <person name="Wickett N.J."/>
            <person name="Johnson M.G."/>
            <person name="Rensing S.A."/>
            <person name="Grimwood J."/>
            <person name="Schmutz J."/>
            <person name="Mcdaniel S.F."/>
        </authorList>
    </citation>
    <scope>NUCLEOTIDE SEQUENCE</scope>
    <source>
        <strain evidence="1">R40</strain>
    </source>
</reference>
<sequence>MGASLVPLERKLDNAPGSLRHASQFFVNREISSFKVGPPTLPSPVMVLW</sequence>
<dbReference type="EMBL" id="CM026431">
    <property type="protein sequence ID" value="KAG0559133.1"/>
    <property type="molecule type" value="Genomic_DNA"/>
</dbReference>
<accession>A0A8T0GJF0</accession>
<evidence type="ECO:0000313" key="1">
    <source>
        <dbReference type="EMBL" id="KAG0559133.1"/>
    </source>
</evidence>
<comment type="caution">
    <text evidence="1">The sequence shown here is derived from an EMBL/GenBank/DDBJ whole genome shotgun (WGS) entry which is preliminary data.</text>
</comment>
<evidence type="ECO:0000313" key="2">
    <source>
        <dbReference type="Proteomes" id="UP000822688"/>
    </source>
</evidence>